<dbReference type="SUPFAM" id="SSF57756">
    <property type="entry name" value="Retrovirus zinc finger-like domains"/>
    <property type="match status" value="1"/>
</dbReference>
<dbReference type="Pfam" id="PF03732">
    <property type="entry name" value="Retrotrans_gag"/>
    <property type="match status" value="1"/>
</dbReference>
<keyword evidence="5" id="KW-1185">Reference proteome</keyword>
<dbReference type="PROSITE" id="PS50994">
    <property type="entry name" value="INTEGRASE"/>
    <property type="match status" value="1"/>
</dbReference>
<feature type="region of interest" description="Disordered" evidence="2">
    <location>
        <begin position="375"/>
        <end position="407"/>
    </location>
</feature>
<evidence type="ECO:0000313" key="4">
    <source>
        <dbReference type="EMBL" id="KAJ3649748.1"/>
    </source>
</evidence>
<feature type="region of interest" description="Disordered" evidence="2">
    <location>
        <begin position="1"/>
        <end position="48"/>
    </location>
</feature>
<dbReference type="InterPro" id="IPR036397">
    <property type="entry name" value="RNaseH_sf"/>
</dbReference>
<name>A0AA38MAW5_9CUCU</name>
<dbReference type="PANTHER" id="PTHR37984">
    <property type="entry name" value="PROTEIN CBG26694"/>
    <property type="match status" value="1"/>
</dbReference>
<gene>
    <name evidence="4" type="ORF">Zmor_021471</name>
</gene>
<dbReference type="InterPro" id="IPR054465">
    <property type="entry name" value="Integrase_p58-like_C"/>
</dbReference>
<feature type="region of interest" description="Disordered" evidence="2">
    <location>
        <begin position="320"/>
        <end position="347"/>
    </location>
</feature>
<dbReference type="Gene3D" id="1.10.340.70">
    <property type="match status" value="1"/>
</dbReference>
<evidence type="ECO:0000259" key="3">
    <source>
        <dbReference type="PROSITE" id="PS50994"/>
    </source>
</evidence>
<dbReference type="PANTHER" id="PTHR37984:SF15">
    <property type="entry name" value="INTEGRASE CATALYTIC DOMAIN-CONTAINING PROTEIN"/>
    <property type="match status" value="1"/>
</dbReference>
<protein>
    <recommendedName>
        <fullName evidence="1">RNA-directed DNA polymerase</fullName>
        <ecNumber evidence="1">2.7.7.49</ecNumber>
    </recommendedName>
</protein>
<dbReference type="Pfam" id="PF22938">
    <property type="entry name" value="Integrase_p58_C"/>
    <property type="match status" value="1"/>
</dbReference>
<accession>A0AA38MAW5</accession>
<evidence type="ECO:0000256" key="1">
    <source>
        <dbReference type="ARBA" id="ARBA00012493"/>
    </source>
</evidence>
<sequence length="1061" mass="120629">MKDTNEDNLPLSQLRTQLTGQQSTDNQSSTISQQSSSSQENPISQPNVPMQTLFTTSQVDQFSLFPNRNLTTNSVPLPHQANTSNSNRFNPTHLTSTTPSVREEVPLSILLKFISPYSGDRESLQSFIRNCQNAHDLASSVQRPILYAYICSQLRDKAELAVNNHNLTSWRQLKEFLINSYSDHKHYGHLLLELQSCKQFSKESIANYIQRLETCTTRLLQAARSMAEDNSEIKGRFATIEQIALQTFLIGVKPDISLILRSRGVTTLPDAYQVALHEEQTLLFMAENSSKSKPFCTVCHKSGHTSSNCFRNSKYSNNSSSFDKSNSRAKPELVNQVSSSSQNGSHNPNSNKFCNYCKKKGHLIHECRKRAYNNSKKSNISSQQSSSSPNSFQSNSGQIGNQANRNAPPSLIKNINATILNINETTAFIEIPADESRKRTLKLLLDGGANISLVKSNALDGETPFYTDETLKLNGINKNKNPVQSVGYSFLNLHFDRLQYEHKFHVLAHETNIPLDGLLGNDFLCNAKAIVDYGSNTLIFRNVRIPLQFRTNDIKSSETQEISQNPECENSQSYIIQPRTETLIEFNVLNPEIKEGITPNVEIVDGVYLSHSITTVNANNKALSTILNTNDRPVQINKLDLTQEKFDQDNVFLIDCPKNDKAINIDISRNEILNKAIDTSHLNSEERESVLKIYHNKIVDPPRDQIPVILKEYHDNPSAGHPGYQRTLSKIKYKYKWKNMKDDIKRYVKQCDLCQRNKTERKVRRHPMEITTTSTLPFERIALDIVGPLPITETGKKYILTLQDDLTKYSLAFPIKNHEATTIANKLVNHFICKFGIPKQILTDRGQDFSSLLLKEVARLFRIKQIQTSAYHPQTNGALERSHATLADYLKHYVSDKQTDWDQWLNFAMFSYNTSVHTSTKYTPHELVFGNKPELPSSITQTPEFKYTYDSYVDQLKLKLNRSHQIARDNLVDSKVKSKQNYDRKARDISYDLGDKVLLSNDASKPNKSKKLTSKYTGPYEIIKQNSPTNFTIRIKNKNHNVHVNRLKHYQDSIVPGASHQ</sequence>
<dbReference type="AlphaFoldDB" id="A0AA38MAW5"/>
<dbReference type="InterPro" id="IPR041588">
    <property type="entry name" value="Integrase_H2C2"/>
</dbReference>
<dbReference type="GO" id="GO:0003964">
    <property type="term" value="F:RNA-directed DNA polymerase activity"/>
    <property type="evidence" value="ECO:0007669"/>
    <property type="project" value="UniProtKB-EC"/>
</dbReference>
<dbReference type="GO" id="GO:0008270">
    <property type="term" value="F:zinc ion binding"/>
    <property type="evidence" value="ECO:0007669"/>
    <property type="project" value="InterPro"/>
</dbReference>
<dbReference type="FunFam" id="3.30.420.10:FF:000032">
    <property type="entry name" value="Retrovirus-related Pol polyprotein from transposon 297-like Protein"/>
    <property type="match status" value="1"/>
</dbReference>
<feature type="compositionally biased region" description="Low complexity" evidence="2">
    <location>
        <begin position="21"/>
        <end position="46"/>
    </location>
</feature>
<dbReference type="Pfam" id="PF17921">
    <property type="entry name" value="Integrase_H2C2"/>
    <property type="match status" value="1"/>
</dbReference>
<feature type="compositionally biased region" description="Polar residues" evidence="2">
    <location>
        <begin position="397"/>
        <end position="407"/>
    </location>
</feature>
<comment type="caution">
    <text evidence="4">The sequence shown here is derived from an EMBL/GenBank/DDBJ whole genome shotgun (WGS) entry which is preliminary data.</text>
</comment>
<dbReference type="Gene3D" id="2.40.70.10">
    <property type="entry name" value="Acid Proteases"/>
    <property type="match status" value="1"/>
</dbReference>
<dbReference type="FunFam" id="1.10.340.70:FF:000001">
    <property type="entry name" value="Retrovirus-related Pol polyprotein from transposon gypsy-like Protein"/>
    <property type="match status" value="1"/>
</dbReference>
<dbReference type="GO" id="GO:0003676">
    <property type="term" value="F:nucleic acid binding"/>
    <property type="evidence" value="ECO:0007669"/>
    <property type="project" value="InterPro"/>
</dbReference>
<dbReference type="Gene3D" id="3.30.420.10">
    <property type="entry name" value="Ribonuclease H-like superfamily/Ribonuclease H"/>
    <property type="match status" value="1"/>
</dbReference>
<evidence type="ECO:0000313" key="5">
    <source>
        <dbReference type="Proteomes" id="UP001168821"/>
    </source>
</evidence>
<dbReference type="Pfam" id="PF00665">
    <property type="entry name" value="rve"/>
    <property type="match status" value="1"/>
</dbReference>
<dbReference type="SUPFAM" id="SSF53098">
    <property type="entry name" value="Ribonuclease H-like"/>
    <property type="match status" value="1"/>
</dbReference>
<proteinExistence type="predicted"/>
<dbReference type="EC" id="2.7.7.49" evidence="1"/>
<dbReference type="Proteomes" id="UP001168821">
    <property type="component" value="Unassembled WGS sequence"/>
</dbReference>
<organism evidence="4 5">
    <name type="scientific">Zophobas morio</name>
    <dbReference type="NCBI Taxonomy" id="2755281"/>
    <lineage>
        <taxon>Eukaryota</taxon>
        <taxon>Metazoa</taxon>
        <taxon>Ecdysozoa</taxon>
        <taxon>Arthropoda</taxon>
        <taxon>Hexapoda</taxon>
        <taxon>Insecta</taxon>
        <taxon>Pterygota</taxon>
        <taxon>Neoptera</taxon>
        <taxon>Endopterygota</taxon>
        <taxon>Coleoptera</taxon>
        <taxon>Polyphaga</taxon>
        <taxon>Cucujiformia</taxon>
        <taxon>Tenebrionidae</taxon>
        <taxon>Zophobas</taxon>
    </lineage>
</organism>
<evidence type="ECO:0000256" key="2">
    <source>
        <dbReference type="SAM" id="MobiDB-lite"/>
    </source>
</evidence>
<reference evidence="4" key="1">
    <citation type="journal article" date="2023" name="G3 (Bethesda)">
        <title>Whole genome assemblies of Zophobas morio and Tenebrio molitor.</title>
        <authorList>
            <person name="Kaur S."/>
            <person name="Stinson S.A."/>
            <person name="diCenzo G.C."/>
        </authorList>
    </citation>
    <scope>NUCLEOTIDE SEQUENCE</scope>
    <source>
        <strain evidence="4">QUZm001</strain>
    </source>
</reference>
<dbReference type="GO" id="GO:0015074">
    <property type="term" value="P:DNA integration"/>
    <property type="evidence" value="ECO:0007669"/>
    <property type="project" value="InterPro"/>
</dbReference>
<feature type="domain" description="Integrase catalytic" evidence="3">
    <location>
        <begin position="773"/>
        <end position="932"/>
    </location>
</feature>
<dbReference type="InterPro" id="IPR001584">
    <property type="entry name" value="Integrase_cat-core"/>
</dbReference>
<dbReference type="EMBL" id="JALNTZ010000006">
    <property type="protein sequence ID" value="KAJ3649748.1"/>
    <property type="molecule type" value="Genomic_DNA"/>
</dbReference>
<dbReference type="InterPro" id="IPR005162">
    <property type="entry name" value="Retrotrans_gag_dom"/>
</dbReference>
<dbReference type="InterPro" id="IPR012337">
    <property type="entry name" value="RNaseH-like_sf"/>
</dbReference>
<dbReference type="SMART" id="SM00343">
    <property type="entry name" value="ZnF_C2HC"/>
    <property type="match status" value="2"/>
</dbReference>
<dbReference type="InterPro" id="IPR050951">
    <property type="entry name" value="Retrovirus_Pol_polyprotein"/>
</dbReference>
<dbReference type="InterPro" id="IPR001878">
    <property type="entry name" value="Znf_CCHC"/>
</dbReference>
<feature type="compositionally biased region" description="Low complexity" evidence="2">
    <location>
        <begin position="334"/>
        <end position="347"/>
    </location>
</feature>
<dbReference type="InterPro" id="IPR036875">
    <property type="entry name" value="Znf_CCHC_sf"/>
</dbReference>
<dbReference type="Gene3D" id="4.10.60.10">
    <property type="entry name" value="Zinc finger, CCHC-type"/>
    <property type="match status" value="1"/>
</dbReference>
<dbReference type="InterPro" id="IPR021109">
    <property type="entry name" value="Peptidase_aspartic_dom_sf"/>
</dbReference>
<feature type="compositionally biased region" description="Polar residues" evidence="2">
    <location>
        <begin position="10"/>
        <end position="20"/>
    </location>
</feature>
<feature type="compositionally biased region" description="Low complexity" evidence="2">
    <location>
        <begin position="375"/>
        <end position="396"/>
    </location>
</feature>